<evidence type="ECO:0000313" key="2">
    <source>
        <dbReference type="EMBL" id="VFJ72001.1"/>
    </source>
</evidence>
<dbReference type="AlphaFoldDB" id="A0A450TTU1"/>
<sequence length="286" mass="31502">MKNSIECYPCLLKMVVDIGKIATDNEEKRWEILQEGLEKIGTGRGDWVPITMGKEMQAIVHRLTNNSDPYRDIKKEYNRKAKALIPLLETEIARSDNALLTAIKLVTTANIIDFVTLDPDQLDLCEFLHTKSSSDFKGTMDPASFIDAIGRANSILYVADNCGEIIFDCYFINRFLADKTVYLSVRGGPALNDATKEDLDGVSFHGHVKIVDTGDNSPGVVPETSGDGFRKIYRAVDLVILKGQGNFEGIGTPERENVYSLFIAKCPVVARHAGCEVGDLVLTVPG</sequence>
<gene>
    <name evidence="2" type="ORF">BECKFW1821C_GA0114237_103013</name>
</gene>
<dbReference type="Pfam" id="PF01937">
    <property type="entry name" value="ARMT1-like_dom"/>
    <property type="match status" value="1"/>
</dbReference>
<dbReference type="PIRSF" id="PIRSF006593">
    <property type="entry name" value="UCP006593"/>
    <property type="match status" value="1"/>
</dbReference>
<dbReference type="Gene3D" id="1.10.285.20">
    <property type="entry name" value="Uncharacterised protein PF01937, DUF89, domain 2"/>
    <property type="match status" value="1"/>
</dbReference>
<accession>A0A450TTU1</accession>
<dbReference type="InterPro" id="IPR002791">
    <property type="entry name" value="ARMT1-like_metal-bd"/>
</dbReference>
<protein>
    <recommendedName>
        <fullName evidence="1">Damage-control phosphatase ARMT1-like metal-binding domain-containing protein</fullName>
    </recommendedName>
</protein>
<name>A0A450TTU1_9GAMM</name>
<feature type="domain" description="Damage-control phosphatase ARMT1-like metal-binding" evidence="1">
    <location>
        <begin position="6"/>
        <end position="281"/>
    </location>
</feature>
<evidence type="ECO:0000259" key="1">
    <source>
        <dbReference type="Pfam" id="PF01937"/>
    </source>
</evidence>
<dbReference type="InterPro" id="IPR014444">
    <property type="entry name" value="PH1575-like"/>
</dbReference>
<organism evidence="2">
    <name type="scientific">Candidatus Kentrum sp. FW</name>
    <dbReference type="NCBI Taxonomy" id="2126338"/>
    <lineage>
        <taxon>Bacteria</taxon>
        <taxon>Pseudomonadati</taxon>
        <taxon>Pseudomonadota</taxon>
        <taxon>Gammaproteobacteria</taxon>
        <taxon>Candidatus Kentrum</taxon>
    </lineage>
</organism>
<reference evidence="2" key="1">
    <citation type="submission" date="2019-02" db="EMBL/GenBank/DDBJ databases">
        <authorList>
            <person name="Gruber-Vodicka R. H."/>
            <person name="Seah K. B. B."/>
        </authorList>
    </citation>
    <scope>NUCLEOTIDE SEQUENCE</scope>
    <source>
        <strain evidence="2">BECK_BZ131</strain>
    </source>
</reference>
<dbReference type="EMBL" id="CAADFE010000030">
    <property type="protein sequence ID" value="VFJ72001.1"/>
    <property type="molecule type" value="Genomic_DNA"/>
</dbReference>
<proteinExistence type="predicted"/>
<dbReference type="SUPFAM" id="SSF111321">
    <property type="entry name" value="AF1104-like"/>
    <property type="match status" value="1"/>
</dbReference>
<dbReference type="InterPro" id="IPR036075">
    <property type="entry name" value="ARMT-1-like_metal-bd_sf"/>
</dbReference>
<dbReference type="Gene3D" id="3.40.50.10880">
    <property type="entry name" value="Uncharacterised protein PF01937, DUF89, domain 3"/>
    <property type="match status" value="1"/>
</dbReference>